<evidence type="ECO:0000313" key="2">
    <source>
        <dbReference type="EMBL" id="MDH0194453.1"/>
    </source>
</evidence>
<dbReference type="EMBL" id="JAODZM010000003">
    <property type="protein sequence ID" value="MDH0194453.1"/>
    <property type="molecule type" value="Genomic_DNA"/>
</dbReference>
<keyword evidence="1" id="KW-1133">Transmembrane helix</keyword>
<proteinExistence type="predicted"/>
<keyword evidence="1" id="KW-0812">Transmembrane</keyword>
<protein>
    <submittedName>
        <fullName evidence="2">Uncharacterized protein</fullName>
    </submittedName>
</protein>
<reference evidence="2" key="1">
    <citation type="submission" date="2022-09" db="EMBL/GenBank/DDBJ databases">
        <title>Intensive care unit water sources are persistently colonized with multi-drug resistant bacteria and are the site of extensive horizontal gene transfer of antibiotic resistance genes.</title>
        <authorList>
            <person name="Diorio-Toth L."/>
        </authorList>
    </citation>
    <scope>NUCLEOTIDE SEQUENCE</scope>
    <source>
        <strain evidence="2">GD04139</strain>
    </source>
</reference>
<dbReference type="RefSeq" id="WP_127869000.1">
    <property type="nucleotide sequence ID" value="NZ_CABMNF010000002.1"/>
</dbReference>
<dbReference type="Proteomes" id="UP001158360">
    <property type="component" value="Unassembled WGS sequence"/>
</dbReference>
<keyword evidence="1" id="KW-0472">Membrane</keyword>
<sequence>MKDWLLNVDNLTMLAAWAGFVLSAFQILKSRTALRLFLGCDQYEDRIYVSNKSAHDVTLSSAGVVTPSGRLSDCSNEHCDEYMISPMLPRRLKARDEMILEVPFINKAHHNKVHHRGGVYVTTSDGKLFSDVSWLRRRWWWILSMILRDYKG</sequence>
<name>A0AAW6S256_ENTCL</name>
<comment type="caution">
    <text evidence="2">The sequence shown here is derived from an EMBL/GenBank/DDBJ whole genome shotgun (WGS) entry which is preliminary data.</text>
</comment>
<organism evidence="2 3">
    <name type="scientific">Enterobacter cloacae</name>
    <dbReference type="NCBI Taxonomy" id="550"/>
    <lineage>
        <taxon>Bacteria</taxon>
        <taxon>Pseudomonadati</taxon>
        <taxon>Pseudomonadota</taxon>
        <taxon>Gammaproteobacteria</taxon>
        <taxon>Enterobacterales</taxon>
        <taxon>Enterobacteriaceae</taxon>
        <taxon>Enterobacter</taxon>
        <taxon>Enterobacter cloacae complex</taxon>
    </lineage>
</organism>
<gene>
    <name evidence="2" type="ORF">N7383_02270</name>
</gene>
<feature type="transmembrane region" description="Helical" evidence="1">
    <location>
        <begin position="12"/>
        <end position="28"/>
    </location>
</feature>
<accession>A0AAW6S256</accession>
<dbReference type="AlphaFoldDB" id="A0AAW6S256"/>
<evidence type="ECO:0000256" key="1">
    <source>
        <dbReference type="SAM" id="Phobius"/>
    </source>
</evidence>
<evidence type="ECO:0000313" key="3">
    <source>
        <dbReference type="Proteomes" id="UP001158360"/>
    </source>
</evidence>